<dbReference type="PANTHER" id="PTHR37486">
    <property type="entry name" value="STRINGENT STARVATION PROTEIN B"/>
    <property type="match status" value="1"/>
</dbReference>
<dbReference type="InterPro" id="IPR036760">
    <property type="entry name" value="SspB-like_sf"/>
</dbReference>
<dbReference type="Gene3D" id="2.30.30.220">
    <property type="entry name" value="SspB-like"/>
    <property type="match status" value="1"/>
</dbReference>
<gene>
    <name evidence="2" type="primary">sspB</name>
    <name evidence="2" type="ORF">HMPREF9098_2376</name>
</gene>
<accession>F0F2N0</accession>
<proteinExistence type="predicted"/>
<feature type="compositionally biased region" description="Low complexity" evidence="1">
    <location>
        <begin position="114"/>
        <end position="123"/>
    </location>
</feature>
<reference evidence="2 3" key="1">
    <citation type="submission" date="2011-01" db="EMBL/GenBank/DDBJ databases">
        <authorList>
            <person name="Muzny D."/>
            <person name="Qin X."/>
            <person name="Deng J."/>
            <person name="Jiang H."/>
            <person name="Liu Y."/>
            <person name="Qu J."/>
            <person name="Song X.-Z."/>
            <person name="Zhang L."/>
            <person name="Thornton R."/>
            <person name="Coyle M."/>
            <person name="Francisco L."/>
            <person name="Jackson L."/>
            <person name="Javaid M."/>
            <person name="Korchina V."/>
            <person name="Kovar C."/>
            <person name="Mata R."/>
            <person name="Mathew T."/>
            <person name="Ngo R."/>
            <person name="Nguyen L."/>
            <person name="Nguyen N."/>
            <person name="Okwuonu G."/>
            <person name="Ongeri F."/>
            <person name="Pham C."/>
            <person name="Simmons D."/>
            <person name="Wilczek-Boney K."/>
            <person name="Hale W."/>
            <person name="Jakkamsetti A."/>
            <person name="Pham P."/>
            <person name="Ruth R."/>
            <person name="San Lucas F."/>
            <person name="Warren J."/>
            <person name="Zhang J."/>
            <person name="Zhao Z."/>
            <person name="Zhou C."/>
            <person name="Zhu D."/>
            <person name="Lee S."/>
            <person name="Bess C."/>
            <person name="Blankenburg K."/>
            <person name="Forbes L."/>
            <person name="Fu Q."/>
            <person name="Gubbala S."/>
            <person name="Hirani K."/>
            <person name="Jayaseelan J.C."/>
            <person name="Lara F."/>
            <person name="Munidasa M."/>
            <person name="Palculict T."/>
            <person name="Patil S."/>
            <person name="Pu L.-L."/>
            <person name="Saada N."/>
            <person name="Tang L."/>
            <person name="Weissenberger G."/>
            <person name="Zhu Y."/>
            <person name="Hemphill L."/>
            <person name="Shang Y."/>
            <person name="Youmans B."/>
            <person name="Ayvaz T."/>
            <person name="Ross M."/>
            <person name="Santibanez J."/>
            <person name="Aqrawi P."/>
            <person name="Gross S."/>
            <person name="Joshi V."/>
            <person name="Fowler G."/>
            <person name="Nazareth L."/>
            <person name="Reid J."/>
            <person name="Worley K."/>
            <person name="Petrosino J."/>
            <person name="Highlander S."/>
            <person name="Gibbs R."/>
        </authorList>
    </citation>
    <scope>NUCLEOTIDE SEQUENCE [LARGE SCALE GENOMIC DNA]</scope>
    <source>
        <strain evidence="2 3">ATCC 33394</strain>
    </source>
</reference>
<dbReference type="NCBIfam" id="NF008769">
    <property type="entry name" value="PRK11798.2-5"/>
    <property type="match status" value="1"/>
</dbReference>
<protein>
    <submittedName>
        <fullName evidence="2">Stringent starvation protein B</fullName>
    </submittedName>
</protein>
<evidence type="ECO:0000313" key="2">
    <source>
        <dbReference type="EMBL" id="EGC16207.1"/>
    </source>
</evidence>
<dbReference type="HOGENOM" id="CLU_118425_1_1_4"/>
<keyword evidence="3" id="KW-1185">Reference proteome</keyword>
<evidence type="ECO:0000313" key="3">
    <source>
        <dbReference type="Proteomes" id="UP000004088"/>
    </source>
</evidence>
<dbReference type="EMBL" id="AEWV01000045">
    <property type="protein sequence ID" value="EGC16207.1"/>
    <property type="molecule type" value="Genomic_DNA"/>
</dbReference>
<dbReference type="RefSeq" id="WP_003784635.1">
    <property type="nucleotide sequence ID" value="NZ_GL870929.1"/>
</dbReference>
<evidence type="ECO:0000256" key="1">
    <source>
        <dbReference type="SAM" id="MobiDB-lite"/>
    </source>
</evidence>
<dbReference type="InterPro" id="IPR007481">
    <property type="entry name" value="SspB"/>
</dbReference>
<dbReference type="Pfam" id="PF04386">
    <property type="entry name" value="SspB"/>
    <property type="match status" value="1"/>
</dbReference>
<feature type="region of interest" description="Disordered" evidence="1">
    <location>
        <begin position="108"/>
        <end position="144"/>
    </location>
</feature>
<comment type="caution">
    <text evidence="2">The sequence shown here is derived from an EMBL/GenBank/DDBJ whole genome shotgun (WGS) entry which is preliminary data.</text>
</comment>
<sequence>MDTANISTKPYLIRALYEWCLDSGCTPHLAVWVNEHTRVPAQYVQDNQIVLSISPSATKDLTIDNEWIHFHARFAGVSHEIWIPVGHVLGIFAKETGQGMGFEVEEWQPDESAEAASAAAPESAETDPNDGGTAKVVKFRPNRG</sequence>
<name>F0F2N0_9NEIS</name>
<organism evidence="2 3">
    <name type="scientific">Kingella denitrificans ATCC 33394</name>
    <dbReference type="NCBI Taxonomy" id="888741"/>
    <lineage>
        <taxon>Bacteria</taxon>
        <taxon>Pseudomonadati</taxon>
        <taxon>Pseudomonadota</taxon>
        <taxon>Betaproteobacteria</taxon>
        <taxon>Neisseriales</taxon>
        <taxon>Neisseriaceae</taxon>
        <taxon>Kingella</taxon>
    </lineage>
</organism>
<dbReference type="SUPFAM" id="SSF101738">
    <property type="entry name" value="SspB-like"/>
    <property type="match status" value="1"/>
</dbReference>
<dbReference type="Proteomes" id="UP000004088">
    <property type="component" value="Unassembled WGS sequence"/>
</dbReference>
<dbReference type="PIRSF" id="PIRSF005276">
    <property type="entry name" value="SspB"/>
    <property type="match status" value="1"/>
</dbReference>
<dbReference type="PANTHER" id="PTHR37486:SF1">
    <property type="entry name" value="STRINGENT STARVATION PROTEIN B"/>
    <property type="match status" value="1"/>
</dbReference>
<dbReference type="STRING" id="888741.HMPREF9098_2376"/>
<dbReference type="AlphaFoldDB" id="F0F2N0"/>